<protein>
    <submittedName>
        <fullName evidence="4">Spore germination protein GerM</fullName>
    </submittedName>
</protein>
<dbReference type="KEGG" id="mana:MAMMFC1_01505"/>
<dbReference type="SMART" id="SM00909">
    <property type="entry name" value="Germane"/>
    <property type="match status" value="1"/>
</dbReference>
<gene>
    <name evidence="4" type="primary">gerM</name>
    <name evidence="4" type="ORF">MAMMFC1_01505</name>
</gene>
<name>A0A348AIE4_9FIRM</name>
<evidence type="ECO:0000256" key="2">
    <source>
        <dbReference type="SAM" id="SignalP"/>
    </source>
</evidence>
<organism evidence="4 5">
    <name type="scientific">Methylomusa anaerophila</name>
    <dbReference type="NCBI Taxonomy" id="1930071"/>
    <lineage>
        <taxon>Bacteria</taxon>
        <taxon>Bacillati</taxon>
        <taxon>Bacillota</taxon>
        <taxon>Negativicutes</taxon>
        <taxon>Selenomonadales</taxon>
        <taxon>Sporomusaceae</taxon>
        <taxon>Methylomusa</taxon>
    </lineage>
</organism>
<dbReference type="RefSeq" id="WP_232035730.1">
    <property type="nucleotide sequence ID" value="NZ_AP018449.1"/>
</dbReference>
<keyword evidence="5" id="KW-1185">Reference proteome</keyword>
<evidence type="ECO:0000256" key="1">
    <source>
        <dbReference type="SAM" id="MobiDB-lite"/>
    </source>
</evidence>
<feature type="chain" id="PRO_5039319324" evidence="2">
    <location>
        <begin position="21"/>
        <end position="197"/>
    </location>
</feature>
<proteinExistence type="predicted"/>
<feature type="signal peptide" evidence="2">
    <location>
        <begin position="1"/>
        <end position="20"/>
    </location>
</feature>
<dbReference type="Pfam" id="PF10646">
    <property type="entry name" value="Germane"/>
    <property type="match status" value="1"/>
</dbReference>
<dbReference type="Proteomes" id="UP000276437">
    <property type="component" value="Chromosome"/>
</dbReference>
<feature type="region of interest" description="Disordered" evidence="1">
    <location>
        <begin position="28"/>
        <end position="51"/>
    </location>
</feature>
<feature type="domain" description="GerMN" evidence="3">
    <location>
        <begin position="87"/>
        <end position="175"/>
    </location>
</feature>
<dbReference type="AlphaFoldDB" id="A0A348AIE4"/>
<dbReference type="InterPro" id="IPR019606">
    <property type="entry name" value="GerMN"/>
</dbReference>
<evidence type="ECO:0000313" key="4">
    <source>
        <dbReference type="EMBL" id="BBB90842.1"/>
    </source>
</evidence>
<dbReference type="EMBL" id="AP018449">
    <property type="protein sequence ID" value="BBB90842.1"/>
    <property type="molecule type" value="Genomic_DNA"/>
</dbReference>
<reference evidence="4 5" key="1">
    <citation type="journal article" date="2018" name="Int. J. Syst. Evol. Microbiol.">
        <title>Methylomusa anaerophila gen. nov., sp. nov., an anaerobic methanol-utilizing bacterium isolated from a microbial fuel cell.</title>
        <authorList>
            <person name="Amano N."/>
            <person name="Yamamuro A."/>
            <person name="Miyahara M."/>
            <person name="Kouzuma A."/>
            <person name="Abe T."/>
            <person name="Watanabe K."/>
        </authorList>
    </citation>
    <scope>NUCLEOTIDE SEQUENCE [LARGE SCALE GENOMIC DNA]</scope>
    <source>
        <strain evidence="4 5">MMFC1</strain>
    </source>
</reference>
<evidence type="ECO:0000313" key="5">
    <source>
        <dbReference type="Proteomes" id="UP000276437"/>
    </source>
</evidence>
<evidence type="ECO:0000259" key="3">
    <source>
        <dbReference type="SMART" id="SM00909"/>
    </source>
</evidence>
<sequence length="197" mass="20893">MLRQTSIWIITGLMTVLLTAGCGSMPASQNTDSSLTSGAAPVDAPASKTSNVPDTQATMVITTYQATKDAMYLIPETHTVPKNDHPAQTALELFTAGTNNPDLVTIVPAGTKVLGIKVKNHIAYANFNNALVKSNPGGSTEEMLLVAAIVDTLTEFPNIERVQILVDGKKVDTITGHMDTSAPLGRSEYIIKNQAAR</sequence>
<keyword evidence="2" id="KW-0732">Signal</keyword>
<accession>A0A348AIE4</accession>
<dbReference type="PROSITE" id="PS51257">
    <property type="entry name" value="PROKAR_LIPOPROTEIN"/>
    <property type="match status" value="1"/>
</dbReference>
<feature type="compositionally biased region" description="Polar residues" evidence="1">
    <location>
        <begin position="28"/>
        <end position="37"/>
    </location>
</feature>